<comment type="caution">
    <text evidence="3">The sequence shown here is derived from an EMBL/GenBank/DDBJ whole genome shotgun (WGS) entry which is preliminary data.</text>
</comment>
<proteinExistence type="predicted"/>
<dbReference type="PANTHER" id="PTHR32246:SF173">
    <property type="entry name" value="C2 DOMAIN-CONTAINING PROTEIN"/>
    <property type="match status" value="1"/>
</dbReference>
<gene>
    <name evidence="3" type="ORF">KP509_23G001400</name>
</gene>
<dbReference type="InterPro" id="IPR000008">
    <property type="entry name" value="C2_dom"/>
</dbReference>
<evidence type="ECO:0000313" key="3">
    <source>
        <dbReference type="EMBL" id="KAH7300880.1"/>
    </source>
</evidence>
<dbReference type="AlphaFoldDB" id="A0A8T2RWX8"/>
<protein>
    <recommendedName>
        <fullName evidence="2">C2 domain-containing protein</fullName>
    </recommendedName>
</protein>
<dbReference type="Pfam" id="PF00168">
    <property type="entry name" value="C2"/>
    <property type="match status" value="1"/>
</dbReference>
<name>A0A8T2RWX8_CERRI</name>
<dbReference type="PROSITE" id="PS50004">
    <property type="entry name" value="C2"/>
    <property type="match status" value="1"/>
</dbReference>
<keyword evidence="4" id="KW-1185">Reference proteome</keyword>
<dbReference type="SMART" id="SM00239">
    <property type="entry name" value="C2"/>
    <property type="match status" value="1"/>
</dbReference>
<dbReference type="Gene3D" id="2.60.40.150">
    <property type="entry name" value="C2 domain"/>
    <property type="match status" value="1"/>
</dbReference>
<accession>A0A8T2RWX8</accession>
<dbReference type="GO" id="GO:0006952">
    <property type="term" value="P:defense response"/>
    <property type="evidence" value="ECO:0007669"/>
    <property type="project" value="InterPro"/>
</dbReference>
<dbReference type="SUPFAM" id="SSF49562">
    <property type="entry name" value="C2 domain (Calcium/lipid-binding domain, CaLB)"/>
    <property type="match status" value="1"/>
</dbReference>
<dbReference type="EMBL" id="CM035428">
    <property type="protein sequence ID" value="KAH7300880.1"/>
    <property type="molecule type" value="Genomic_DNA"/>
</dbReference>
<evidence type="ECO:0000256" key="1">
    <source>
        <dbReference type="SAM" id="MobiDB-lite"/>
    </source>
</evidence>
<dbReference type="InterPro" id="IPR035892">
    <property type="entry name" value="C2_domain_sf"/>
</dbReference>
<reference evidence="3 4" key="1">
    <citation type="submission" date="2021-08" db="EMBL/GenBank/DDBJ databases">
        <title>WGS assembly of Ceratopteris richardii.</title>
        <authorList>
            <person name="Marchant D.B."/>
            <person name="Chen G."/>
            <person name="Jenkins J."/>
            <person name="Shu S."/>
            <person name="Leebens-Mack J."/>
            <person name="Grimwood J."/>
            <person name="Schmutz J."/>
            <person name="Soltis P."/>
            <person name="Soltis D."/>
            <person name="Chen Z.-H."/>
        </authorList>
    </citation>
    <scope>NUCLEOTIDE SEQUENCE [LARGE SCALE GENOMIC DNA]</scope>
    <source>
        <strain evidence="3">Whitten #5841</strain>
        <tissue evidence="3">Leaf</tissue>
    </source>
</reference>
<dbReference type="CDD" id="cd04051">
    <property type="entry name" value="C2_SRC2_like"/>
    <property type="match status" value="1"/>
</dbReference>
<dbReference type="OMA" id="GMAYNQQ"/>
<sequence>MEHRNINVTILSAEDLKKVTLLSKMQPYAVVYVDPYYRLRTRVDKEGNTNPCWNELLSLPVSDALFRQPGSSFLRVEIRSKGSLLGDKFVGMASIPLSELLQRSNGEEEVVRSSGKVKGIVRLSVHVSDNITGQAASAMPVNAYSYDPQKPYNRQGYNVSQPYPQSHPPQPYPAQGYYVPPPQQQSYYQQPPPYVQPPANHRPGMGFGTGLLAGALGGFVVGDMIGDAFGGGDDGGFYGGDDGGYGGDDGGF</sequence>
<dbReference type="PANTHER" id="PTHR32246">
    <property type="entry name" value="INGRESSION PROTEIN FIC1"/>
    <property type="match status" value="1"/>
</dbReference>
<evidence type="ECO:0000313" key="4">
    <source>
        <dbReference type="Proteomes" id="UP000825935"/>
    </source>
</evidence>
<dbReference type="InterPro" id="IPR044750">
    <property type="entry name" value="C2_SRC2/BAP"/>
</dbReference>
<evidence type="ECO:0000259" key="2">
    <source>
        <dbReference type="PROSITE" id="PS50004"/>
    </source>
</evidence>
<dbReference type="Proteomes" id="UP000825935">
    <property type="component" value="Chromosome 23"/>
</dbReference>
<organism evidence="3 4">
    <name type="scientific">Ceratopteris richardii</name>
    <name type="common">Triangle waterfern</name>
    <dbReference type="NCBI Taxonomy" id="49495"/>
    <lineage>
        <taxon>Eukaryota</taxon>
        <taxon>Viridiplantae</taxon>
        <taxon>Streptophyta</taxon>
        <taxon>Embryophyta</taxon>
        <taxon>Tracheophyta</taxon>
        <taxon>Polypodiopsida</taxon>
        <taxon>Polypodiidae</taxon>
        <taxon>Polypodiales</taxon>
        <taxon>Pteridineae</taxon>
        <taxon>Pteridaceae</taxon>
        <taxon>Parkerioideae</taxon>
        <taxon>Ceratopteris</taxon>
    </lineage>
</organism>
<dbReference type="OrthoDB" id="270970at2759"/>
<feature type="region of interest" description="Disordered" evidence="1">
    <location>
        <begin position="150"/>
        <end position="200"/>
    </location>
</feature>
<feature type="domain" description="C2" evidence="2">
    <location>
        <begin position="1"/>
        <end position="110"/>
    </location>
</feature>
<feature type="compositionally biased region" description="Low complexity" evidence="1">
    <location>
        <begin position="173"/>
        <end position="189"/>
    </location>
</feature>